<keyword evidence="2" id="KW-0479">Metal-binding</keyword>
<protein>
    <recommendedName>
        <fullName evidence="2">Peptide deformylase</fullName>
        <shortName evidence="2">PDF</shortName>
        <ecNumber evidence="2">3.5.1.88</ecNumber>
    </recommendedName>
    <alternativeName>
        <fullName evidence="2">Polypeptide deformylase</fullName>
    </alternativeName>
</protein>
<gene>
    <name evidence="2 3" type="primary">def</name>
    <name evidence="3" type="ORF">ENI09_00925</name>
</gene>
<keyword evidence="2" id="KW-0648">Protein biosynthesis</keyword>
<sequence>MQGDIYRLAGGGRSGITVMKIVTVPNKILTTPTKPVEKFDEELKKLVSEMEEMLKNQSNPEGVGLSANQVGVGLRVAIVRLNFKNQNAAPNLIAIINPKITKHSKKTLKEQEGCLSIPKTDNSVERFESVTVEAQDLQGKPLKLKPNGFLARIFQHEIDHLDGKLITSVI</sequence>
<organism evidence="3">
    <name type="scientific">candidate division WWE3 bacterium</name>
    <dbReference type="NCBI Taxonomy" id="2053526"/>
    <lineage>
        <taxon>Bacteria</taxon>
        <taxon>Katanobacteria</taxon>
    </lineage>
</organism>
<dbReference type="Proteomes" id="UP000885744">
    <property type="component" value="Unassembled WGS sequence"/>
</dbReference>
<accession>A0A7C1SXS0</accession>
<comment type="cofactor">
    <cofactor evidence="2">
        <name>Fe(2+)</name>
        <dbReference type="ChEBI" id="CHEBI:29033"/>
    </cofactor>
    <text evidence="2">Binds 1 Fe(2+) ion.</text>
</comment>
<comment type="function">
    <text evidence="2">Removes the formyl group from the N-terminal Met of newly synthesized proteins. Requires at least a dipeptide for an efficient rate of reaction. N-terminal L-methionine is a prerequisite for activity but the enzyme has broad specificity at other positions.</text>
</comment>
<dbReference type="NCBIfam" id="TIGR00079">
    <property type="entry name" value="pept_deformyl"/>
    <property type="match status" value="1"/>
</dbReference>
<dbReference type="InterPro" id="IPR023635">
    <property type="entry name" value="Peptide_deformylase"/>
</dbReference>
<dbReference type="GO" id="GO:0042586">
    <property type="term" value="F:peptide deformylase activity"/>
    <property type="evidence" value="ECO:0007669"/>
    <property type="project" value="UniProtKB-UniRule"/>
</dbReference>
<reference evidence="3" key="1">
    <citation type="journal article" date="2020" name="mSystems">
        <title>Genome- and Community-Level Interaction Insights into Carbon Utilization and Element Cycling Functions of Hydrothermarchaeota in Hydrothermal Sediment.</title>
        <authorList>
            <person name="Zhou Z."/>
            <person name="Liu Y."/>
            <person name="Xu W."/>
            <person name="Pan J."/>
            <person name="Luo Z.H."/>
            <person name="Li M."/>
        </authorList>
    </citation>
    <scope>NUCLEOTIDE SEQUENCE [LARGE SCALE GENOMIC DNA]</scope>
    <source>
        <strain evidence="3">HyVt-365</strain>
    </source>
</reference>
<evidence type="ECO:0000313" key="3">
    <source>
        <dbReference type="EMBL" id="HEB13961.1"/>
    </source>
</evidence>
<name>A0A7C1SXS0_UNCKA</name>
<dbReference type="PANTHER" id="PTHR10458:SF22">
    <property type="entry name" value="PEPTIDE DEFORMYLASE"/>
    <property type="match status" value="1"/>
</dbReference>
<dbReference type="PRINTS" id="PR01576">
    <property type="entry name" value="PDEFORMYLASE"/>
</dbReference>
<dbReference type="Gene3D" id="3.90.45.10">
    <property type="entry name" value="Peptide deformylase"/>
    <property type="match status" value="1"/>
</dbReference>
<proteinExistence type="inferred from homology"/>
<comment type="catalytic activity">
    <reaction evidence="2">
        <text>N-terminal N-formyl-L-methionyl-[peptide] + H2O = N-terminal L-methionyl-[peptide] + formate</text>
        <dbReference type="Rhea" id="RHEA:24420"/>
        <dbReference type="Rhea" id="RHEA-COMP:10639"/>
        <dbReference type="Rhea" id="RHEA-COMP:10640"/>
        <dbReference type="ChEBI" id="CHEBI:15377"/>
        <dbReference type="ChEBI" id="CHEBI:15740"/>
        <dbReference type="ChEBI" id="CHEBI:49298"/>
        <dbReference type="ChEBI" id="CHEBI:64731"/>
        <dbReference type="EC" id="3.5.1.88"/>
    </reaction>
</comment>
<dbReference type="AlphaFoldDB" id="A0A7C1SXS0"/>
<dbReference type="EC" id="3.5.1.88" evidence="2"/>
<comment type="similarity">
    <text evidence="1 2">Belongs to the polypeptide deformylase family.</text>
</comment>
<dbReference type="GO" id="GO:0046872">
    <property type="term" value="F:metal ion binding"/>
    <property type="evidence" value="ECO:0007669"/>
    <property type="project" value="UniProtKB-KW"/>
</dbReference>
<dbReference type="InterPro" id="IPR036821">
    <property type="entry name" value="Peptide_deformylase_sf"/>
</dbReference>
<feature type="binding site" evidence="2">
    <location>
        <position position="160"/>
    </location>
    <ligand>
        <name>Fe cation</name>
        <dbReference type="ChEBI" id="CHEBI:24875"/>
    </ligand>
</feature>
<evidence type="ECO:0000256" key="2">
    <source>
        <dbReference type="HAMAP-Rule" id="MF_00163"/>
    </source>
</evidence>
<comment type="caution">
    <text evidence="3">The sequence shown here is derived from an EMBL/GenBank/DDBJ whole genome shotgun (WGS) entry which is preliminary data.</text>
</comment>
<dbReference type="EMBL" id="DRHH01000038">
    <property type="protein sequence ID" value="HEB13961.1"/>
    <property type="molecule type" value="Genomic_DNA"/>
</dbReference>
<evidence type="ECO:0000256" key="1">
    <source>
        <dbReference type="ARBA" id="ARBA00010759"/>
    </source>
</evidence>
<dbReference type="Pfam" id="PF01327">
    <property type="entry name" value="Pep_deformylase"/>
    <property type="match status" value="1"/>
</dbReference>
<feature type="binding site" evidence="2">
    <location>
        <position position="156"/>
    </location>
    <ligand>
        <name>Fe cation</name>
        <dbReference type="ChEBI" id="CHEBI:24875"/>
    </ligand>
</feature>
<dbReference type="PANTHER" id="PTHR10458">
    <property type="entry name" value="PEPTIDE DEFORMYLASE"/>
    <property type="match status" value="1"/>
</dbReference>
<dbReference type="SUPFAM" id="SSF56420">
    <property type="entry name" value="Peptide deformylase"/>
    <property type="match status" value="1"/>
</dbReference>
<dbReference type="PIRSF" id="PIRSF004749">
    <property type="entry name" value="Pep_def"/>
    <property type="match status" value="1"/>
</dbReference>
<keyword evidence="2" id="KW-0408">Iron</keyword>
<feature type="binding site" evidence="2">
    <location>
        <position position="114"/>
    </location>
    <ligand>
        <name>Fe cation</name>
        <dbReference type="ChEBI" id="CHEBI:24875"/>
    </ligand>
</feature>
<dbReference type="GO" id="GO:0006412">
    <property type="term" value="P:translation"/>
    <property type="evidence" value="ECO:0007669"/>
    <property type="project" value="UniProtKB-UniRule"/>
</dbReference>
<keyword evidence="2 3" id="KW-0378">Hydrolase</keyword>
<dbReference type="HAMAP" id="MF_00163">
    <property type="entry name" value="Pep_deformylase"/>
    <property type="match status" value="1"/>
</dbReference>
<feature type="active site" evidence="2">
    <location>
        <position position="157"/>
    </location>
</feature>
<dbReference type="NCBIfam" id="NF001159">
    <property type="entry name" value="PRK00150.1-3"/>
    <property type="match status" value="1"/>
</dbReference>
<dbReference type="CDD" id="cd00487">
    <property type="entry name" value="Pep_deformylase"/>
    <property type="match status" value="1"/>
</dbReference>